<accession>A0A834W8X4</accession>
<dbReference type="AlphaFoldDB" id="A0A834W8X4"/>
<evidence type="ECO:0000313" key="1">
    <source>
        <dbReference type="EMBL" id="KAF7808354.1"/>
    </source>
</evidence>
<reference evidence="1" key="1">
    <citation type="submission" date="2020-09" db="EMBL/GenBank/DDBJ databases">
        <title>Genome-Enabled Discovery of Anthraquinone Biosynthesis in Senna tora.</title>
        <authorList>
            <person name="Kang S.-H."/>
            <person name="Pandey R.P."/>
            <person name="Lee C.-M."/>
            <person name="Sim J.-S."/>
            <person name="Jeong J.-T."/>
            <person name="Choi B.-S."/>
            <person name="Jung M."/>
            <person name="Ginzburg D."/>
            <person name="Zhao K."/>
            <person name="Won S.Y."/>
            <person name="Oh T.-J."/>
            <person name="Yu Y."/>
            <person name="Kim N.-H."/>
            <person name="Lee O.R."/>
            <person name="Lee T.-H."/>
            <person name="Bashyal P."/>
            <person name="Kim T.-S."/>
            <person name="Lee W.-H."/>
            <person name="Kawkins C."/>
            <person name="Kim C.-K."/>
            <person name="Kim J.S."/>
            <person name="Ahn B.O."/>
            <person name="Rhee S.Y."/>
            <person name="Sohng J.K."/>
        </authorList>
    </citation>
    <scope>NUCLEOTIDE SEQUENCE</scope>
    <source>
        <tissue evidence="1">Leaf</tissue>
    </source>
</reference>
<dbReference type="Proteomes" id="UP000634136">
    <property type="component" value="Unassembled WGS sequence"/>
</dbReference>
<organism evidence="1 2">
    <name type="scientific">Senna tora</name>
    <dbReference type="NCBI Taxonomy" id="362788"/>
    <lineage>
        <taxon>Eukaryota</taxon>
        <taxon>Viridiplantae</taxon>
        <taxon>Streptophyta</taxon>
        <taxon>Embryophyta</taxon>
        <taxon>Tracheophyta</taxon>
        <taxon>Spermatophyta</taxon>
        <taxon>Magnoliopsida</taxon>
        <taxon>eudicotyledons</taxon>
        <taxon>Gunneridae</taxon>
        <taxon>Pentapetalae</taxon>
        <taxon>rosids</taxon>
        <taxon>fabids</taxon>
        <taxon>Fabales</taxon>
        <taxon>Fabaceae</taxon>
        <taxon>Caesalpinioideae</taxon>
        <taxon>Cassia clade</taxon>
        <taxon>Senna</taxon>
    </lineage>
</organism>
<proteinExistence type="predicted"/>
<name>A0A834W8X4_9FABA</name>
<keyword evidence="2" id="KW-1185">Reference proteome</keyword>
<gene>
    <name evidence="1" type="ORF">G2W53_035097</name>
</gene>
<comment type="caution">
    <text evidence="1">The sequence shown here is derived from an EMBL/GenBank/DDBJ whole genome shotgun (WGS) entry which is preliminary data.</text>
</comment>
<dbReference type="EMBL" id="JAAIUW010000011">
    <property type="protein sequence ID" value="KAF7808354.1"/>
    <property type="molecule type" value="Genomic_DNA"/>
</dbReference>
<evidence type="ECO:0000313" key="2">
    <source>
        <dbReference type="Proteomes" id="UP000634136"/>
    </source>
</evidence>
<sequence>MWVLRHVQWTHHILRLVDLIHRCQHQVAHGMGTQAMGDADNNMFAMYVEYLMSSPTTPLQVLALFTQSVDLNENPSTLQDENYEITGQLSCAEDMVCIRFRMFKTLNRLLISPKDTAKHNKVLIHRESIAYELSQFPKANAMALCFARPAFL</sequence>
<protein>
    <submittedName>
        <fullName evidence="1">Uncharacterized protein</fullName>
    </submittedName>
</protein>